<evidence type="ECO:0000313" key="2">
    <source>
        <dbReference type="EMBL" id="CAD0205415.1"/>
    </source>
</evidence>
<evidence type="ECO:0000313" key="3">
    <source>
        <dbReference type="Proteomes" id="UP001154114"/>
    </source>
</evidence>
<organism evidence="2 3">
    <name type="scientific">Chrysodeixis includens</name>
    <name type="common">Soybean looper</name>
    <name type="synonym">Pseudoplusia includens</name>
    <dbReference type="NCBI Taxonomy" id="689277"/>
    <lineage>
        <taxon>Eukaryota</taxon>
        <taxon>Metazoa</taxon>
        <taxon>Ecdysozoa</taxon>
        <taxon>Arthropoda</taxon>
        <taxon>Hexapoda</taxon>
        <taxon>Insecta</taxon>
        <taxon>Pterygota</taxon>
        <taxon>Neoptera</taxon>
        <taxon>Endopterygota</taxon>
        <taxon>Lepidoptera</taxon>
        <taxon>Glossata</taxon>
        <taxon>Ditrysia</taxon>
        <taxon>Noctuoidea</taxon>
        <taxon>Noctuidae</taxon>
        <taxon>Plusiinae</taxon>
        <taxon>Chrysodeixis</taxon>
    </lineage>
</organism>
<feature type="compositionally biased region" description="Basic residues" evidence="1">
    <location>
        <begin position="88"/>
        <end position="101"/>
    </location>
</feature>
<feature type="region of interest" description="Disordered" evidence="1">
    <location>
        <begin position="75"/>
        <end position="119"/>
    </location>
</feature>
<dbReference type="AlphaFoldDB" id="A0A9N8KVZ9"/>
<dbReference type="EMBL" id="LR824027">
    <property type="protein sequence ID" value="CAD0205415.1"/>
    <property type="molecule type" value="Genomic_DNA"/>
</dbReference>
<evidence type="ECO:0000256" key="1">
    <source>
        <dbReference type="SAM" id="MobiDB-lite"/>
    </source>
</evidence>
<gene>
    <name evidence="2" type="ORF">CINC_LOCUS7716</name>
</gene>
<dbReference type="Proteomes" id="UP001154114">
    <property type="component" value="Chromosome 24"/>
</dbReference>
<name>A0A9N8KVZ9_CHRIL</name>
<feature type="compositionally biased region" description="Basic and acidic residues" evidence="1">
    <location>
        <begin position="75"/>
        <end position="86"/>
    </location>
</feature>
<reference evidence="2" key="1">
    <citation type="submission" date="2021-12" db="EMBL/GenBank/DDBJ databases">
        <authorList>
            <person name="King R."/>
        </authorList>
    </citation>
    <scope>NUCLEOTIDE SEQUENCE</scope>
</reference>
<keyword evidence="3" id="KW-1185">Reference proteome</keyword>
<accession>A0A9N8KVZ9</accession>
<protein>
    <submittedName>
        <fullName evidence="2">Uncharacterized protein</fullName>
    </submittedName>
</protein>
<sequence>MVKFGKNKLKALNKIAKNQKVAASPGVSNKILKKKINAEKKVTFQKEVLKEAVSGNSPLVKNVTSSKIVAKELKKAKKETKAEVQSKKPPKPVEKRKKRQKTQLSDTKLMLKLMKNQSK</sequence>
<proteinExistence type="predicted"/>